<organism evidence="2 3">
    <name type="scientific">Trichonephila inaurata madagascariensis</name>
    <dbReference type="NCBI Taxonomy" id="2747483"/>
    <lineage>
        <taxon>Eukaryota</taxon>
        <taxon>Metazoa</taxon>
        <taxon>Ecdysozoa</taxon>
        <taxon>Arthropoda</taxon>
        <taxon>Chelicerata</taxon>
        <taxon>Arachnida</taxon>
        <taxon>Araneae</taxon>
        <taxon>Araneomorphae</taxon>
        <taxon>Entelegynae</taxon>
        <taxon>Araneoidea</taxon>
        <taxon>Nephilidae</taxon>
        <taxon>Trichonephila</taxon>
        <taxon>Trichonephila inaurata</taxon>
    </lineage>
</organism>
<feature type="compositionally biased region" description="Basic residues" evidence="1">
    <location>
        <begin position="60"/>
        <end position="73"/>
    </location>
</feature>
<comment type="caution">
    <text evidence="2">The sequence shown here is derived from an EMBL/GenBank/DDBJ whole genome shotgun (WGS) entry which is preliminary data.</text>
</comment>
<proteinExistence type="predicted"/>
<evidence type="ECO:0000256" key="1">
    <source>
        <dbReference type="SAM" id="MobiDB-lite"/>
    </source>
</evidence>
<sequence length="86" mass="9972">MPEIDTEKKITADQLSVLIVAYYKRCQMLMNNKLMCGLDENSKGKNLKGKRALFKKIRGVGKKKGPGRIHAFRNRNVPQREKDRRL</sequence>
<gene>
    <name evidence="2" type="ORF">TNIN_494711</name>
</gene>
<keyword evidence="3" id="KW-1185">Reference proteome</keyword>
<dbReference type="Proteomes" id="UP000886998">
    <property type="component" value="Unassembled WGS sequence"/>
</dbReference>
<name>A0A8X7C4L1_9ARAC</name>
<accession>A0A8X7C4L1</accession>
<evidence type="ECO:0000313" key="2">
    <source>
        <dbReference type="EMBL" id="GFY57001.1"/>
    </source>
</evidence>
<evidence type="ECO:0000313" key="3">
    <source>
        <dbReference type="Proteomes" id="UP000886998"/>
    </source>
</evidence>
<dbReference type="AlphaFoldDB" id="A0A8X7C4L1"/>
<feature type="region of interest" description="Disordered" evidence="1">
    <location>
        <begin position="60"/>
        <end position="86"/>
    </location>
</feature>
<dbReference type="EMBL" id="BMAV01011256">
    <property type="protein sequence ID" value="GFY57001.1"/>
    <property type="molecule type" value="Genomic_DNA"/>
</dbReference>
<protein>
    <submittedName>
        <fullName evidence="2">Uncharacterized protein</fullName>
    </submittedName>
</protein>
<reference evidence="2" key="1">
    <citation type="submission" date="2020-08" db="EMBL/GenBank/DDBJ databases">
        <title>Multicomponent nature underlies the extraordinary mechanical properties of spider dragline silk.</title>
        <authorList>
            <person name="Kono N."/>
            <person name="Nakamura H."/>
            <person name="Mori M."/>
            <person name="Yoshida Y."/>
            <person name="Ohtoshi R."/>
            <person name="Malay A.D."/>
            <person name="Moran D.A.P."/>
            <person name="Tomita M."/>
            <person name="Numata K."/>
            <person name="Arakawa K."/>
        </authorList>
    </citation>
    <scope>NUCLEOTIDE SEQUENCE</scope>
</reference>